<reference evidence="4" key="1">
    <citation type="submission" date="2022-10" db="EMBL/GenBank/DDBJ databases">
        <authorList>
            <person name="Yue Y."/>
        </authorList>
    </citation>
    <scope>NUCLEOTIDE SEQUENCE</scope>
    <source>
        <strain evidence="4">Z654</strain>
    </source>
</reference>
<dbReference type="InterPro" id="IPR008927">
    <property type="entry name" value="6-PGluconate_DH-like_C_sf"/>
</dbReference>
<dbReference type="SUPFAM" id="SSF48179">
    <property type="entry name" value="6-phosphogluconate dehydrogenase C-terminal domain-like"/>
    <property type="match status" value="1"/>
</dbReference>
<dbReference type="Pfam" id="PF08125">
    <property type="entry name" value="Mannitol_dh_C"/>
    <property type="match status" value="1"/>
</dbReference>
<keyword evidence="1" id="KW-0560">Oxidoreductase</keyword>
<dbReference type="PANTHER" id="PTHR43362">
    <property type="entry name" value="MANNITOL DEHYDROGENASE DSF1-RELATED"/>
    <property type="match status" value="1"/>
</dbReference>
<dbReference type="GO" id="GO:0016616">
    <property type="term" value="F:oxidoreductase activity, acting on the CH-OH group of donors, NAD or NADP as acceptor"/>
    <property type="evidence" value="ECO:0007669"/>
    <property type="project" value="TreeGrafter"/>
</dbReference>
<dbReference type="PANTHER" id="PTHR43362:SF1">
    <property type="entry name" value="MANNITOL DEHYDROGENASE 2-RELATED"/>
    <property type="match status" value="1"/>
</dbReference>
<dbReference type="InterPro" id="IPR000669">
    <property type="entry name" value="Mannitol_DH"/>
</dbReference>
<dbReference type="Gene3D" id="3.40.50.720">
    <property type="entry name" value="NAD(P)-binding Rossmann-like Domain"/>
    <property type="match status" value="1"/>
</dbReference>
<dbReference type="InterPro" id="IPR013118">
    <property type="entry name" value="Mannitol_DH_C"/>
</dbReference>
<gene>
    <name evidence="4" type="ORF">OH136_05265</name>
</gene>
<proteinExistence type="predicted"/>
<evidence type="ECO:0000259" key="3">
    <source>
        <dbReference type="Pfam" id="PF08125"/>
    </source>
</evidence>
<evidence type="ECO:0000313" key="5">
    <source>
        <dbReference type="Proteomes" id="UP001208041"/>
    </source>
</evidence>
<dbReference type="InterPro" id="IPR013328">
    <property type="entry name" value="6PGD_dom2"/>
</dbReference>
<sequence>MKLRNTTIQNLPDSVLVPTYDRSALTPGIVHIGVGNFHRAHQAWYLHRLMQEGKAQDWAIIGAGVRDYDSAQRSKLEAQDYLTTLIELDPSGTSAEVVGSMIDYVPIEDGNQPLIQQMTDPRIRIVSLTVTEGGYYLDPADKRFAPTHPDIAFDAQNPTTPKTAFGAIVAALKARRDAGSGPFTCMSCDNLPGNGRILKEVVIGLANLSDPDLARWIESNVSFPNSMVDCIVPATGPNELELVQQLGVDDMVPVTHENFRQWVIEDAFCAGRPAWEDVGATISDRVHDFEAMKLQLLNGGHQIVANPAEIVGISTISEAMEHRLIKRLFRKIALAEIAPHIETVPGCTPEQYVDLVDVRFSNPAIVDTVRRVAFDGSSRHTGALLPLIRLAASQNAPIDGLALSQALWARMCTGTRENGSSIEPNDPVWEQLMAVANEARQNPQAWLEQREFYGSLADDPNFSAKFALWLKQLHLEGVEATIVTYLNT</sequence>
<accession>A0AAE3IXR3</accession>
<dbReference type="EMBL" id="JAOYFC010000001">
    <property type="protein sequence ID" value="MCV6823959.1"/>
    <property type="molecule type" value="Genomic_DNA"/>
</dbReference>
<evidence type="ECO:0000313" key="4">
    <source>
        <dbReference type="EMBL" id="MCV6823959.1"/>
    </source>
</evidence>
<dbReference type="Gene3D" id="1.10.1040.10">
    <property type="entry name" value="N-(1-d-carboxylethyl)-l-norvaline Dehydrogenase, domain 2"/>
    <property type="match status" value="1"/>
</dbReference>
<dbReference type="RefSeq" id="WP_263952786.1">
    <property type="nucleotide sequence ID" value="NZ_JAOYFC010000001.1"/>
</dbReference>
<protein>
    <submittedName>
        <fullName evidence="4">Mannitol dehydrogenase family protein</fullName>
    </submittedName>
</protein>
<dbReference type="InterPro" id="IPR013131">
    <property type="entry name" value="Mannitol_DH_N"/>
</dbReference>
<keyword evidence="5" id="KW-1185">Reference proteome</keyword>
<dbReference type="Pfam" id="PF01232">
    <property type="entry name" value="Mannitol_dh"/>
    <property type="match status" value="1"/>
</dbReference>
<organism evidence="4 5">
    <name type="scientific">Halocynthiibacter halioticoli</name>
    <dbReference type="NCBI Taxonomy" id="2986804"/>
    <lineage>
        <taxon>Bacteria</taxon>
        <taxon>Pseudomonadati</taxon>
        <taxon>Pseudomonadota</taxon>
        <taxon>Alphaproteobacteria</taxon>
        <taxon>Rhodobacterales</taxon>
        <taxon>Paracoccaceae</taxon>
        <taxon>Halocynthiibacter</taxon>
    </lineage>
</organism>
<dbReference type="InterPro" id="IPR036291">
    <property type="entry name" value="NAD(P)-bd_dom_sf"/>
</dbReference>
<evidence type="ECO:0000259" key="2">
    <source>
        <dbReference type="Pfam" id="PF01232"/>
    </source>
</evidence>
<dbReference type="AlphaFoldDB" id="A0AAE3IXR3"/>
<comment type="caution">
    <text evidence="4">The sequence shown here is derived from an EMBL/GenBank/DDBJ whole genome shotgun (WGS) entry which is preliminary data.</text>
</comment>
<dbReference type="PRINTS" id="PR00084">
    <property type="entry name" value="MTLDHDRGNASE"/>
</dbReference>
<dbReference type="Proteomes" id="UP001208041">
    <property type="component" value="Unassembled WGS sequence"/>
</dbReference>
<evidence type="ECO:0000256" key="1">
    <source>
        <dbReference type="ARBA" id="ARBA00023002"/>
    </source>
</evidence>
<name>A0AAE3IXR3_9RHOB</name>
<dbReference type="InterPro" id="IPR050988">
    <property type="entry name" value="Mannitol_DH/Oxidoreductase"/>
</dbReference>
<dbReference type="SUPFAM" id="SSF51735">
    <property type="entry name" value="NAD(P)-binding Rossmann-fold domains"/>
    <property type="match status" value="1"/>
</dbReference>
<feature type="domain" description="Mannitol dehydrogenase C-terminal" evidence="3">
    <location>
        <begin position="286"/>
        <end position="473"/>
    </location>
</feature>
<feature type="domain" description="Mannitol dehydrogenase N-terminal" evidence="2">
    <location>
        <begin position="28"/>
        <end position="276"/>
    </location>
</feature>